<dbReference type="RefSeq" id="WP_038499301.1">
    <property type="nucleotide sequence ID" value="NZ_AFWK01000107.1"/>
</dbReference>
<dbReference type="KEGG" id="bpsi:IX83_03745"/>
<evidence type="ECO:0000256" key="7">
    <source>
        <dbReference type="ARBA" id="ARBA00023136"/>
    </source>
</evidence>
<dbReference type="InterPro" id="IPR006507">
    <property type="entry name" value="UPF0283"/>
</dbReference>
<protein>
    <recommendedName>
        <fullName evidence="11">TIGR01620 family protein</fullName>
    </recommendedName>
</protein>
<evidence type="ECO:0008006" key="11">
    <source>
        <dbReference type="Google" id="ProtNLM"/>
    </source>
</evidence>
<gene>
    <name evidence="9" type="ORF">IX83_03745</name>
</gene>
<feature type="transmembrane region" description="Helical" evidence="8">
    <location>
        <begin position="70"/>
        <end position="91"/>
    </location>
</feature>
<feature type="transmembrane region" description="Helical" evidence="8">
    <location>
        <begin position="106"/>
        <end position="131"/>
    </location>
</feature>
<dbReference type="Pfam" id="PF05128">
    <property type="entry name" value="DUF697"/>
    <property type="match status" value="1"/>
</dbReference>
<keyword evidence="6 8" id="KW-1133">Transmembrane helix</keyword>
<reference evidence="9 10" key="1">
    <citation type="journal article" date="2014" name="BMC Genomics">
        <title>A genomic perspective on a new bacterial genus and species from the Alcaligenaceae family, Basilea psittacipulmonis.</title>
        <authorList>
            <person name="Whiteson K.L."/>
            <person name="Hernandez D."/>
            <person name="Lazarevic V."/>
            <person name="Gaia N."/>
            <person name="Farinelli L."/>
            <person name="Francois P."/>
            <person name="Pilo P."/>
            <person name="Frey J."/>
            <person name="Schrenzel J."/>
        </authorList>
    </citation>
    <scope>NUCLEOTIDE SEQUENCE [LARGE SCALE GENOMIC DNA]</scope>
    <source>
        <strain evidence="9 10">DSM 24701</strain>
    </source>
</reference>
<evidence type="ECO:0000256" key="2">
    <source>
        <dbReference type="ARBA" id="ARBA00008255"/>
    </source>
</evidence>
<evidence type="ECO:0000256" key="4">
    <source>
        <dbReference type="ARBA" id="ARBA00022519"/>
    </source>
</evidence>
<dbReference type="EMBL" id="CP009238">
    <property type="protein sequence ID" value="AIL32536.1"/>
    <property type="molecule type" value="Genomic_DNA"/>
</dbReference>
<dbReference type="OrthoDB" id="9816060at2"/>
<dbReference type="Proteomes" id="UP000028945">
    <property type="component" value="Chromosome"/>
</dbReference>
<dbReference type="InterPro" id="IPR021147">
    <property type="entry name" value="DUF697"/>
</dbReference>
<name>A0A077DEE1_9BURK</name>
<dbReference type="HOGENOM" id="CLU_057693_2_0_4"/>
<evidence type="ECO:0000256" key="5">
    <source>
        <dbReference type="ARBA" id="ARBA00022692"/>
    </source>
</evidence>
<keyword evidence="7 8" id="KW-0472">Membrane</keyword>
<accession>A0A077DEE1</accession>
<comment type="subcellular location">
    <subcellularLocation>
        <location evidence="1">Cell inner membrane</location>
        <topology evidence="1">Multi-pass membrane protein</topology>
    </subcellularLocation>
</comment>
<comment type="similarity">
    <text evidence="2">Belongs to the UPF0283 family.</text>
</comment>
<keyword evidence="3" id="KW-1003">Cell membrane</keyword>
<dbReference type="AlphaFoldDB" id="A0A077DEE1"/>
<dbReference type="GO" id="GO:0005886">
    <property type="term" value="C:plasma membrane"/>
    <property type="evidence" value="ECO:0007669"/>
    <property type="project" value="UniProtKB-SubCell"/>
</dbReference>
<evidence type="ECO:0000313" key="9">
    <source>
        <dbReference type="EMBL" id="AIL32536.1"/>
    </source>
</evidence>
<organism evidence="9 10">
    <name type="scientific">Basilea psittacipulmonis DSM 24701</name>
    <dbReference type="NCBI Taxonomy" id="1072685"/>
    <lineage>
        <taxon>Bacteria</taxon>
        <taxon>Pseudomonadati</taxon>
        <taxon>Pseudomonadota</taxon>
        <taxon>Betaproteobacteria</taxon>
        <taxon>Burkholderiales</taxon>
        <taxon>Alcaligenaceae</taxon>
        <taxon>Basilea</taxon>
    </lineage>
</organism>
<evidence type="ECO:0000313" key="10">
    <source>
        <dbReference type="Proteomes" id="UP000028945"/>
    </source>
</evidence>
<keyword evidence="5 8" id="KW-0812">Transmembrane</keyword>
<evidence type="ECO:0000256" key="3">
    <source>
        <dbReference type="ARBA" id="ARBA00022475"/>
    </source>
</evidence>
<keyword evidence="4" id="KW-0997">Cell inner membrane</keyword>
<sequence>MSKEVFSAQAFKEVETTSHETWSGKQVFDSADFKQIDSDDAGYQSDADPEILWQDTETTSWQAPSKMVRYLLWFLGLLLLSLGIHLVYHLVQAGYDVLSAFPQGHVFLSIADFIFYLVLAMAMFALVFLIYREYRSLRYLQKYEEEQRALGEMLSEVAQIHDKQDLSLVHHHGTLTFKSAEDAKNWCYETLDRMKISVHSPAVIDWKNAVNEYHQAMDVLQLFSQIVLEPFDQKVLKGVHERAATDAVVVAVSPYPLIDMLFVCWRNIRLMKWVTSQYGMNLGYIARIKLYRYALFNVAVVGVSESIDQFTDVSYLISHGILGKFSTKVMQGMGMGYLSARLGVKAMQFARPLPFTQKNKPSLSTLSQVLFQRIKTSLMKSEKHSE</sequence>
<keyword evidence="10" id="KW-1185">Reference proteome</keyword>
<proteinExistence type="inferred from homology"/>
<evidence type="ECO:0000256" key="8">
    <source>
        <dbReference type="SAM" id="Phobius"/>
    </source>
</evidence>
<dbReference type="eggNOG" id="COG3768">
    <property type="taxonomic scope" value="Bacteria"/>
</dbReference>
<evidence type="ECO:0000256" key="1">
    <source>
        <dbReference type="ARBA" id="ARBA00004429"/>
    </source>
</evidence>
<dbReference type="PANTHER" id="PTHR39342:SF1">
    <property type="entry name" value="UPF0283 MEMBRANE PROTEIN YCJF"/>
    <property type="match status" value="1"/>
</dbReference>
<dbReference type="NCBIfam" id="TIGR01620">
    <property type="entry name" value="hyp_HI0043"/>
    <property type="match status" value="1"/>
</dbReference>
<evidence type="ECO:0000256" key="6">
    <source>
        <dbReference type="ARBA" id="ARBA00022989"/>
    </source>
</evidence>
<dbReference type="PANTHER" id="PTHR39342">
    <property type="entry name" value="UPF0283 MEMBRANE PROTEIN YCJF"/>
    <property type="match status" value="1"/>
</dbReference>